<accession>A0A2L2SSU2</accession>
<evidence type="ECO:0000313" key="2">
    <source>
        <dbReference type="Proteomes" id="UP000245910"/>
    </source>
</evidence>
<evidence type="ECO:0000313" key="1">
    <source>
        <dbReference type="EMBL" id="CEI40586.1"/>
    </source>
</evidence>
<dbReference type="AlphaFoldDB" id="A0A2L2SSU2"/>
<name>A0A2L2SSU2_9HYPO</name>
<organism evidence="1 2">
    <name type="scientific">Fusarium venenatum</name>
    <dbReference type="NCBI Taxonomy" id="56646"/>
    <lineage>
        <taxon>Eukaryota</taxon>
        <taxon>Fungi</taxon>
        <taxon>Dikarya</taxon>
        <taxon>Ascomycota</taxon>
        <taxon>Pezizomycotina</taxon>
        <taxon>Sordariomycetes</taxon>
        <taxon>Hypocreomycetidae</taxon>
        <taxon>Hypocreales</taxon>
        <taxon>Nectriaceae</taxon>
        <taxon>Fusarium</taxon>
    </lineage>
</organism>
<dbReference type="Proteomes" id="UP000245910">
    <property type="component" value="Chromosome IIII"/>
</dbReference>
<protein>
    <submittedName>
        <fullName evidence="1">Uncharacterized protein</fullName>
    </submittedName>
</protein>
<sequence>MPYFSTRRKPGVVFRVPAITPVYPALRAIDTSLELLVATPEHRARENAAYRTLDSCDSVLATAQINIIPLLSVPFDRAAALRKDLVEEGAASNDTTRFAPEGSDARTVTNDEAGVIEGGCVFSEPCSHRSFPRWWEEVCEVSFGLSHC</sequence>
<keyword evidence="2" id="KW-1185">Reference proteome</keyword>
<reference evidence="2" key="1">
    <citation type="submission" date="2014-10" db="EMBL/GenBank/DDBJ databases">
        <authorList>
            <person name="King R."/>
        </authorList>
    </citation>
    <scope>NUCLEOTIDE SEQUENCE [LARGE SCALE GENOMIC DNA]</scope>
    <source>
        <strain evidence="2">A3/5</strain>
    </source>
</reference>
<proteinExistence type="predicted"/>
<dbReference type="EMBL" id="LN649232">
    <property type="protein sequence ID" value="CEI40586.1"/>
    <property type="molecule type" value="Genomic_DNA"/>
</dbReference>